<sequence length="789" mass="89470">MKITRLIRHSLNAGHPTAFLTLLIFLASPLLQAQMIANAENQVVDDIEIKFEGAQTVSVENVLAHVRLRQGQPYSQALVDQSIRALYATGNFEFIEVRRQNLAGGGIRVEFVVVPKYRISAIKFEGNSDISDSRLKEEIENEVGMPLDEVQVKRDSTKIFQYLQKKGYTNAVVSYDIIRDEEVGSGEIIFNVDEGERLKVDDIKFVGNDNISSGDLRDVMETSEYFFLWSWITGSGRLQEEEFQDDLELLRTYYKNKGFLDVEIPESEVMLEYPKEGWMNIVINVTEGRRYYIGNITFEGNELFTTEQLEKVLTIKTGDVFSPEEIDKNVETLKDFYGEVGYLDTFVRVERFPDLNSGDIDLKFVFTEGEKFFVETINLQGNTKTKSTVIVRELALAPGDVFDLVRMKSSQARLENTRYFDAVNLSPEATNLPNRRNLRVTVKEGRTGNLTFGAGFSSVESIVGFVEVSQSNFDLFNYRSGFQGAGQKFRIRLSAGSRTNQILISFEEPWVYQRELAFGFEIYRTDSDFLSADYDEIRTGFEVYLRKRLFELVEGRLSYRLENVEISDVVSTAPQTIQDEAGSRSVSQVSWTMLRDTRDNLVFPTRGSRVQSITNVAGGPFLGQTNLVRQEIRAAKWFKTFDFLTQTIMFSGRTGTVFSYGGKDVPFFEKYFLGGPYTLRGFKFRQVGPQVGGEPVGGETMGLVQVEYTFRILEPLGFAVFYDGGFVNSGNFDWGTNEYNDDFGFGLRIILLGAPLNLDFGFPIQSTTYSDGSTNDDGMQFNFSFGTVF</sequence>
<keyword evidence="5" id="KW-0677">Repeat</keyword>
<dbReference type="PROSITE" id="PS51779">
    <property type="entry name" value="POTRA"/>
    <property type="match status" value="4"/>
</dbReference>
<dbReference type="Pfam" id="PF01103">
    <property type="entry name" value="Omp85"/>
    <property type="match status" value="1"/>
</dbReference>
<dbReference type="NCBIfam" id="TIGR03303">
    <property type="entry name" value="OM_YaeT"/>
    <property type="match status" value="1"/>
</dbReference>
<dbReference type="InterPro" id="IPR034746">
    <property type="entry name" value="POTRA"/>
</dbReference>
<evidence type="ECO:0000256" key="4">
    <source>
        <dbReference type="ARBA" id="ARBA00022729"/>
    </source>
</evidence>
<protein>
    <recommendedName>
        <fullName evidence="8">Outer membrane protein assembly factor BamA</fullName>
    </recommendedName>
</protein>
<dbReference type="InterPro" id="IPR000184">
    <property type="entry name" value="Bac_surfAg_D15"/>
</dbReference>
<keyword evidence="4" id="KW-0732">Signal</keyword>
<evidence type="ECO:0000256" key="1">
    <source>
        <dbReference type="ARBA" id="ARBA00004370"/>
    </source>
</evidence>
<accession>A0AAQ3L994</accession>
<gene>
    <name evidence="10" type="primary">bamA</name>
    <name evidence="10" type="ORF">RZN69_21405</name>
</gene>
<dbReference type="PANTHER" id="PTHR12815:SF47">
    <property type="entry name" value="TRANSLOCATION AND ASSEMBLY MODULE SUBUNIT TAMA"/>
    <property type="match status" value="1"/>
</dbReference>
<evidence type="ECO:0000256" key="7">
    <source>
        <dbReference type="ARBA" id="ARBA00023237"/>
    </source>
</evidence>
<keyword evidence="2" id="KW-1134">Transmembrane beta strand</keyword>
<evidence type="ECO:0000256" key="6">
    <source>
        <dbReference type="ARBA" id="ARBA00023136"/>
    </source>
</evidence>
<evidence type="ECO:0000313" key="10">
    <source>
        <dbReference type="EMBL" id="WOO41186.1"/>
    </source>
</evidence>
<dbReference type="Pfam" id="PF07244">
    <property type="entry name" value="POTRA"/>
    <property type="match status" value="5"/>
</dbReference>
<dbReference type="Gene3D" id="3.10.20.310">
    <property type="entry name" value="membrane protein fhac"/>
    <property type="match status" value="5"/>
</dbReference>
<dbReference type="AlphaFoldDB" id="A0AAQ3L994"/>
<name>A0AAQ3L994_9BACT</name>
<feature type="domain" description="POTRA" evidence="9">
    <location>
        <begin position="291"/>
        <end position="369"/>
    </location>
</feature>
<proteinExistence type="predicted"/>
<reference evidence="10 11" key="1">
    <citation type="submission" date="2023-10" db="EMBL/GenBank/DDBJ databases">
        <title>Rubellicoccus peritrichatus gen. nov., sp. nov., isolated from an algae of coral reef tank.</title>
        <authorList>
            <person name="Luo J."/>
        </authorList>
    </citation>
    <scope>NUCLEOTIDE SEQUENCE [LARGE SCALE GENOMIC DNA]</scope>
    <source>
        <strain evidence="10 11">CR14</strain>
    </source>
</reference>
<dbReference type="KEGG" id="puo:RZN69_21405"/>
<dbReference type="PIRSF" id="PIRSF006076">
    <property type="entry name" value="OM_assembly_OMP85"/>
    <property type="match status" value="1"/>
</dbReference>
<feature type="domain" description="POTRA" evidence="9">
    <location>
        <begin position="42"/>
        <end position="116"/>
    </location>
</feature>
<dbReference type="GO" id="GO:0009279">
    <property type="term" value="C:cell outer membrane"/>
    <property type="evidence" value="ECO:0007669"/>
    <property type="project" value="UniProtKB-UniRule"/>
</dbReference>
<evidence type="ECO:0000313" key="11">
    <source>
        <dbReference type="Proteomes" id="UP001304300"/>
    </source>
</evidence>
<keyword evidence="3" id="KW-0812">Transmembrane</keyword>
<keyword evidence="11" id="KW-1185">Reference proteome</keyword>
<dbReference type="Gene3D" id="2.40.160.50">
    <property type="entry name" value="membrane protein fhac: a member of the omp85/tpsb transporter family"/>
    <property type="match status" value="1"/>
</dbReference>
<organism evidence="10 11">
    <name type="scientific">Rubellicoccus peritrichatus</name>
    <dbReference type="NCBI Taxonomy" id="3080537"/>
    <lineage>
        <taxon>Bacteria</taxon>
        <taxon>Pseudomonadati</taxon>
        <taxon>Verrucomicrobiota</taxon>
        <taxon>Opitutia</taxon>
        <taxon>Puniceicoccales</taxon>
        <taxon>Cerasicoccaceae</taxon>
        <taxon>Rubellicoccus</taxon>
    </lineage>
</organism>
<feature type="domain" description="POTRA" evidence="9">
    <location>
        <begin position="117"/>
        <end position="195"/>
    </location>
</feature>
<evidence type="ECO:0000256" key="2">
    <source>
        <dbReference type="ARBA" id="ARBA00022452"/>
    </source>
</evidence>
<dbReference type="InterPro" id="IPR010827">
    <property type="entry name" value="BamA/TamA_POTRA"/>
</dbReference>
<dbReference type="Proteomes" id="UP001304300">
    <property type="component" value="Chromosome"/>
</dbReference>
<keyword evidence="6" id="KW-0472">Membrane</keyword>
<feature type="domain" description="POTRA" evidence="9">
    <location>
        <begin position="372"/>
        <end position="445"/>
    </location>
</feature>
<dbReference type="InterPro" id="IPR039910">
    <property type="entry name" value="D15-like"/>
</dbReference>
<dbReference type="RefSeq" id="WP_317833604.1">
    <property type="nucleotide sequence ID" value="NZ_CP136920.1"/>
</dbReference>
<dbReference type="PANTHER" id="PTHR12815">
    <property type="entry name" value="SORTING AND ASSEMBLY MACHINERY SAMM50 PROTEIN FAMILY MEMBER"/>
    <property type="match status" value="1"/>
</dbReference>
<dbReference type="GO" id="GO:0071709">
    <property type="term" value="P:membrane assembly"/>
    <property type="evidence" value="ECO:0007669"/>
    <property type="project" value="InterPro"/>
</dbReference>
<comment type="subcellular location">
    <subcellularLocation>
        <location evidence="1">Membrane</location>
    </subcellularLocation>
</comment>
<evidence type="ECO:0000256" key="8">
    <source>
        <dbReference type="NCBIfam" id="TIGR03303"/>
    </source>
</evidence>
<dbReference type="EMBL" id="CP136920">
    <property type="protein sequence ID" value="WOO41186.1"/>
    <property type="molecule type" value="Genomic_DNA"/>
</dbReference>
<evidence type="ECO:0000256" key="5">
    <source>
        <dbReference type="ARBA" id="ARBA00022737"/>
    </source>
</evidence>
<keyword evidence="7" id="KW-0998">Cell outer membrane</keyword>
<evidence type="ECO:0000256" key="3">
    <source>
        <dbReference type="ARBA" id="ARBA00022692"/>
    </source>
</evidence>
<dbReference type="InterPro" id="IPR023707">
    <property type="entry name" value="OM_assembly_BamA"/>
</dbReference>
<evidence type="ECO:0000259" key="9">
    <source>
        <dbReference type="PROSITE" id="PS51779"/>
    </source>
</evidence>